<name>A0ABU5KAL9_9ACTN</name>
<proteinExistence type="predicted"/>
<protein>
    <recommendedName>
        <fullName evidence="5">Lipoprotein</fullName>
    </recommendedName>
</protein>
<evidence type="ECO:0000313" key="4">
    <source>
        <dbReference type="Proteomes" id="UP001291999"/>
    </source>
</evidence>
<keyword evidence="4" id="KW-1185">Reference proteome</keyword>
<evidence type="ECO:0000313" key="3">
    <source>
        <dbReference type="EMBL" id="MDZ5661479.1"/>
    </source>
</evidence>
<organism evidence="3 4">
    <name type="scientific">Nocardioides renjunii</name>
    <dbReference type="NCBI Taxonomy" id="3095075"/>
    <lineage>
        <taxon>Bacteria</taxon>
        <taxon>Bacillati</taxon>
        <taxon>Actinomycetota</taxon>
        <taxon>Actinomycetes</taxon>
        <taxon>Propionibacteriales</taxon>
        <taxon>Nocardioidaceae</taxon>
        <taxon>Nocardioides</taxon>
    </lineage>
</organism>
<feature type="region of interest" description="Disordered" evidence="1">
    <location>
        <begin position="159"/>
        <end position="179"/>
    </location>
</feature>
<dbReference type="PROSITE" id="PS51257">
    <property type="entry name" value="PROKAR_LIPOPROTEIN"/>
    <property type="match status" value="1"/>
</dbReference>
<keyword evidence="2" id="KW-0732">Signal</keyword>
<evidence type="ECO:0000256" key="2">
    <source>
        <dbReference type="SAM" id="SignalP"/>
    </source>
</evidence>
<accession>A0ABU5KAL9</accession>
<feature type="chain" id="PRO_5047416197" description="Lipoprotein" evidence="2">
    <location>
        <begin position="24"/>
        <end position="179"/>
    </location>
</feature>
<feature type="region of interest" description="Disordered" evidence="1">
    <location>
        <begin position="27"/>
        <end position="51"/>
    </location>
</feature>
<reference evidence="3 4" key="1">
    <citation type="submission" date="2023-11" db="EMBL/GenBank/DDBJ databases">
        <title>Novel species in genus Nocardioides.</title>
        <authorList>
            <person name="Zhou H."/>
        </authorList>
    </citation>
    <scope>NUCLEOTIDE SEQUENCE [LARGE SCALE GENOMIC DNA]</scope>
    <source>
        <strain evidence="3 4">S-58</strain>
    </source>
</reference>
<evidence type="ECO:0000256" key="1">
    <source>
        <dbReference type="SAM" id="MobiDB-lite"/>
    </source>
</evidence>
<dbReference type="Proteomes" id="UP001291999">
    <property type="component" value="Unassembled WGS sequence"/>
</dbReference>
<sequence>MTARARVRLTVTSAVLLVGVVTASCGGDGGSDGGAAGGGGGEDQGAPTGATTTEFCATQTDFLTGLVPRDTTRPEVPSDGEMAQAVKAWGADLAEVGTPEGIPDDARAGFEALVEQAAQVDASDFSIEELEELQAGGADASEEARKQADAFATYLTETCGNPLDDIELPQLPETSGSTG</sequence>
<evidence type="ECO:0008006" key="5">
    <source>
        <dbReference type="Google" id="ProtNLM"/>
    </source>
</evidence>
<dbReference type="EMBL" id="JAXQPW010000001">
    <property type="protein sequence ID" value="MDZ5661479.1"/>
    <property type="molecule type" value="Genomic_DNA"/>
</dbReference>
<dbReference type="RefSeq" id="WP_322423750.1">
    <property type="nucleotide sequence ID" value="NZ_JAXQPW010000001.1"/>
</dbReference>
<gene>
    <name evidence="3" type="ORF">SFC79_06850</name>
</gene>
<feature type="compositionally biased region" description="Gly residues" evidence="1">
    <location>
        <begin position="27"/>
        <end position="43"/>
    </location>
</feature>
<feature type="signal peptide" evidence="2">
    <location>
        <begin position="1"/>
        <end position="23"/>
    </location>
</feature>
<comment type="caution">
    <text evidence="3">The sequence shown here is derived from an EMBL/GenBank/DDBJ whole genome shotgun (WGS) entry which is preliminary data.</text>
</comment>